<evidence type="ECO:0000256" key="6">
    <source>
        <dbReference type="PROSITE-ProRule" id="PRU00050"/>
    </source>
</evidence>
<dbReference type="GO" id="GO:0008984">
    <property type="term" value="F:protein-glutamate methylesterase activity"/>
    <property type="evidence" value="ECO:0007669"/>
    <property type="project" value="UniProtKB-UniRule"/>
</dbReference>
<dbReference type="InterPro" id="IPR008248">
    <property type="entry name" value="CheB-like"/>
</dbReference>
<reference evidence="11" key="1">
    <citation type="submission" date="2017-01" db="EMBL/GenBank/DDBJ databases">
        <authorList>
            <person name="Varghese N."/>
            <person name="Submissions S."/>
        </authorList>
    </citation>
    <scope>NUCLEOTIDE SEQUENCE [LARGE SCALE GENOMIC DNA]</scope>
    <source>
        <strain evidence="11">DSM 19945</strain>
    </source>
</reference>
<dbReference type="PROSITE" id="PS50110">
    <property type="entry name" value="RESPONSE_REGULATORY"/>
    <property type="match status" value="1"/>
</dbReference>
<dbReference type="RefSeq" id="WP_076486363.1">
    <property type="nucleotide sequence ID" value="NZ_FTOG01000016.1"/>
</dbReference>
<dbReference type="PROSITE" id="PS50122">
    <property type="entry name" value="CHEB"/>
    <property type="match status" value="1"/>
</dbReference>
<dbReference type="GO" id="GO:0050568">
    <property type="term" value="F:protein-glutamine glutaminase activity"/>
    <property type="evidence" value="ECO:0007669"/>
    <property type="project" value="UniProtKB-UniRule"/>
</dbReference>
<feature type="domain" description="CheB-type methylesterase" evidence="9">
    <location>
        <begin position="167"/>
        <end position="358"/>
    </location>
</feature>
<dbReference type="PANTHER" id="PTHR42872">
    <property type="entry name" value="PROTEIN-GLUTAMATE METHYLESTERASE/PROTEIN-GLUTAMINE GLUTAMINASE"/>
    <property type="match status" value="1"/>
</dbReference>
<protein>
    <recommendedName>
        <fullName evidence="5">Protein-glutamate methylesterase/protein-glutamine glutaminase</fullName>
        <ecNumber evidence="5">3.1.1.61</ecNumber>
        <ecNumber evidence="5">3.5.1.44</ecNumber>
    </recommendedName>
</protein>
<dbReference type="EC" id="3.1.1.61" evidence="5"/>
<dbReference type="SMART" id="SM00448">
    <property type="entry name" value="REC"/>
    <property type="match status" value="1"/>
</dbReference>
<comment type="PTM">
    <text evidence="5">Phosphorylated by CheA. Phosphorylation of the N-terminal regulatory domain activates the methylesterase activity.</text>
</comment>
<dbReference type="Gene3D" id="3.40.50.2300">
    <property type="match status" value="1"/>
</dbReference>
<feature type="active site" evidence="5 6">
    <location>
        <position position="204"/>
    </location>
</feature>
<dbReference type="Pfam" id="PF01339">
    <property type="entry name" value="CheB_methylest"/>
    <property type="match status" value="1"/>
</dbReference>
<dbReference type="InterPro" id="IPR011006">
    <property type="entry name" value="CheY-like_superfamily"/>
</dbReference>
<keyword evidence="3 5" id="KW-0378">Hydrolase</keyword>
<accession>A0A1N7QD65</accession>
<dbReference type="GO" id="GO:0006935">
    <property type="term" value="P:chemotaxis"/>
    <property type="evidence" value="ECO:0007669"/>
    <property type="project" value="UniProtKB-UniRule"/>
</dbReference>
<dbReference type="EC" id="3.5.1.44" evidence="5"/>
<dbReference type="Pfam" id="PF00072">
    <property type="entry name" value="Response_reg"/>
    <property type="match status" value="1"/>
</dbReference>
<evidence type="ECO:0000256" key="3">
    <source>
        <dbReference type="ARBA" id="ARBA00022801"/>
    </source>
</evidence>
<dbReference type="SUPFAM" id="SSF52172">
    <property type="entry name" value="CheY-like"/>
    <property type="match status" value="1"/>
</dbReference>
<feature type="domain" description="Response regulatory" evidence="8">
    <location>
        <begin position="7"/>
        <end position="124"/>
    </location>
</feature>
<dbReference type="PANTHER" id="PTHR42872:SF6">
    <property type="entry name" value="PROTEIN-GLUTAMATE METHYLESTERASE_PROTEIN-GLUTAMINE GLUTAMINASE"/>
    <property type="match status" value="1"/>
</dbReference>
<comment type="catalytic activity">
    <reaction evidence="4 5">
        <text>[protein]-L-glutamate 5-O-methyl ester + H2O = L-glutamyl-[protein] + methanol + H(+)</text>
        <dbReference type="Rhea" id="RHEA:23236"/>
        <dbReference type="Rhea" id="RHEA-COMP:10208"/>
        <dbReference type="Rhea" id="RHEA-COMP:10311"/>
        <dbReference type="ChEBI" id="CHEBI:15377"/>
        <dbReference type="ChEBI" id="CHEBI:15378"/>
        <dbReference type="ChEBI" id="CHEBI:17790"/>
        <dbReference type="ChEBI" id="CHEBI:29973"/>
        <dbReference type="ChEBI" id="CHEBI:82795"/>
        <dbReference type="EC" id="3.1.1.61"/>
    </reaction>
</comment>
<dbReference type="CDD" id="cd17541">
    <property type="entry name" value="REC_CheB-like"/>
    <property type="match status" value="1"/>
</dbReference>
<keyword evidence="11" id="KW-1185">Reference proteome</keyword>
<dbReference type="EMBL" id="FTOG01000016">
    <property type="protein sequence ID" value="SIT20744.1"/>
    <property type="molecule type" value="Genomic_DNA"/>
</dbReference>
<dbReference type="NCBIfam" id="NF009206">
    <property type="entry name" value="PRK12555.1"/>
    <property type="match status" value="1"/>
</dbReference>
<evidence type="ECO:0000313" key="11">
    <source>
        <dbReference type="Proteomes" id="UP000186221"/>
    </source>
</evidence>
<keyword evidence="5 7" id="KW-0597">Phosphoprotein</keyword>
<evidence type="ECO:0000256" key="1">
    <source>
        <dbReference type="ARBA" id="ARBA00022490"/>
    </source>
</evidence>
<evidence type="ECO:0000256" key="4">
    <source>
        <dbReference type="ARBA" id="ARBA00048267"/>
    </source>
</evidence>
<feature type="active site" evidence="5 6">
    <location>
        <position position="178"/>
    </location>
</feature>
<comment type="subcellular location">
    <subcellularLocation>
        <location evidence="5">Cytoplasm</location>
    </subcellularLocation>
</comment>
<dbReference type="NCBIfam" id="NF001965">
    <property type="entry name" value="PRK00742.1"/>
    <property type="match status" value="1"/>
</dbReference>
<dbReference type="AlphaFoldDB" id="A0A1N7QD65"/>
<sequence>MSAAPLNVLIVDDSAAIRSAFASIVREDPGLSLMGAAADPYEAAKMMRDTLPDVMLLDLELPKMDGLTFLRKIMSQRPLPVVVCSSHTESGSQAMIKALESGAAEVLAKPRFDSPEARREAAIRLGDALRAAVAARKGRKMRPDALSPGEKFTADVILPYREPVAVPQTAPLIAIGASTGGTEALREVLTALPADAPGIVIVQHMPEAFTGAFARRLDGLCQITVKEAETGDTVAPGLALIAPGNRHMVLRRVGRGYQVSLLDGPYVTRHRPSVDVLFRSTAQQAGANALGIILTGMGSDGAAGMLEMYQNGARTIAQDEATCVVYGMPREAVEMGGAERELPLHAIPNQITSFTGATRPKHRDGAA</sequence>
<dbReference type="SUPFAM" id="SSF52738">
    <property type="entry name" value="Methylesterase CheB, C-terminal domain"/>
    <property type="match status" value="1"/>
</dbReference>
<keyword evidence="2 5" id="KW-0145">Chemotaxis</keyword>
<comment type="similarity">
    <text evidence="5">Belongs to the CheB family.</text>
</comment>
<feature type="modified residue" description="4-aspartylphosphate" evidence="5 7">
    <location>
        <position position="58"/>
    </location>
</feature>
<dbReference type="InterPro" id="IPR035909">
    <property type="entry name" value="CheB_C"/>
</dbReference>
<dbReference type="InterPro" id="IPR000673">
    <property type="entry name" value="Sig_transdc_resp-reg_Me-estase"/>
</dbReference>
<evidence type="ECO:0000256" key="7">
    <source>
        <dbReference type="PROSITE-ProRule" id="PRU00169"/>
    </source>
</evidence>
<organism evidence="10 11">
    <name type="scientific">Rhodobacter aestuarii</name>
    <dbReference type="NCBI Taxonomy" id="453582"/>
    <lineage>
        <taxon>Bacteria</taxon>
        <taxon>Pseudomonadati</taxon>
        <taxon>Pseudomonadota</taxon>
        <taxon>Alphaproteobacteria</taxon>
        <taxon>Rhodobacterales</taxon>
        <taxon>Rhodobacter group</taxon>
        <taxon>Rhodobacter</taxon>
    </lineage>
</organism>
<dbReference type="InterPro" id="IPR001789">
    <property type="entry name" value="Sig_transdc_resp-reg_receiver"/>
</dbReference>
<keyword evidence="1 5" id="KW-0963">Cytoplasm</keyword>
<comment type="domain">
    <text evidence="5">Contains a C-terminal catalytic domain, and an N-terminal region which modulates catalytic activity.</text>
</comment>
<dbReference type="HAMAP" id="MF_00099">
    <property type="entry name" value="CheB_chemtxs"/>
    <property type="match status" value="1"/>
</dbReference>
<dbReference type="PIRSF" id="PIRSF000876">
    <property type="entry name" value="RR_chemtxs_CheB"/>
    <property type="match status" value="1"/>
</dbReference>
<evidence type="ECO:0000256" key="2">
    <source>
        <dbReference type="ARBA" id="ARBA00022500"/>
    </source>
</evidence>
<name>A0A1N7QD65_9RHOB</name>
<feature type="active site" evidence="5 6">
    <location>
        <position position="300"/>
    </location>
</feature>
<gene>
    <name evidence="5" type="primary">cheB</name>
    <name evidence="10" type="ORF">SAMN05421580_11616</name>
</gene>
<dbReference type="CDD" id="cd16432">
    <property type="entry name" value="CheB_Rec"/>
    <property type="match status" value="1"/>
</dbReference>
<dbReference type="GO" id="GO:0005737">
    <property type="term" value="C:cytoplasm"/>
    <property type="evidence" value="ECO:0007669"/>
    <property type="project" value="UniProtKB-SubCell"/>
</dbReference>
<comment type="function">
    <text evidence="5">Involved in chemotaxis. Part of a chemotaxis signal transduction system that modulates chemotaxis in response to various stimuli. Catalyzes the demethylation of specific methylglutamate residues introduced into the chemoreceptors (methyl-accepting chemotaxis proteins or MCP) by CheR. Also mediates the irreversible deamidation of specific glutamine residues to glutamic acid.</text>
</comment>
<dbReference type="GO" id="GO:0000156">
    <property type="term" value="F:phosphorelay response regulator activity"/>
    <property type="evidence" value="ECO:0007669"/>
    <property type="project" value="InterPro"/>
</dbReference>
<dbReference type="Gene3D" id="3.40.50.180">
    <property type="entry name" value="Methylesterase CheB, C-terminal domain"/>
    <property type="match status" value="1"/>
</dbReference>
<dbReference type="Proteomes" id="UP000186221">
    <property type="component" value="Unassembled WGS sequence"/>
</dbReference>
<evidence type="ECO:0000256" key="5">
    <source>
        <dbReference type="HAMAP-Rule" id="MF_00099"/>
    </source>
</evidence>
<evidence type="ECO:0000259" key="8">
    <source>
        <dbReference type="PROSITE" id="PS50110"/>
    </source>
</evidence>
<dbReference type="STRING" id="453582.SAMN05421580_11616"/>
<comment type="catalytic activity">
    <reaction evidence="5">
        <text>L-glutaminyl-[protein] + H2O = L-glutamyl-[protein] + NH4(+)</text>
        <dbReference type="Rhea" id="RHEA:16441"/>
        <dbReference type="Rhea" id="RHEA-COMP:10207"/>
        <dbReference type="Rhea" id="RHEA-COMP:10208"/>
        <dbReference type="ChEBI" id="CHEBI:15377"/>
        <dbReference type="ChEBI" id="CHEBI:28938"/>
        <dbReference type="ChEBI" id="CHEBI:29973"/>
        <dbReference type="ChEBI" id="CHEBI:30011"/>
        <dbReference type="EC" id="3.5.1.44"/>
    </reaction>
</comment>
<proteinExistence type="inferred from homology"/>
<evidence type="ECO:0000313" key="10">
    <source>
        <dbReference type="EMBL" id="SIT20744.1"/>
    </source>
</evidence>
<evidence type="ECO:0000259" key="9">
    <source>
        <dbReference type="PROSITE" id="PS50122"/>
    </source>
</evidence>